<dbReference type="eggNOG" id="ENOG502ZBVG">
    <property type="taxonomic scope" value="Bacteria"/>
</dbReference>
<proteinExistence type="predicted"/>
<dbReference type="Proteomes" id="UP000005632">
    <property type="component" value="Chromosome"/>
</dbReference>
<dbReference type="InterPro" id="IPR016787">
    <property type="entry name" value="UCP021328"/>
</dbReference>
<organism evidence="2 3">
    <name type="scientific">Sphaerochaeta pleomorpha (strain ATCC BAA-1885 / DSM 22778 / Grapes)</name>
    <dbReference type="NCBI Taxonomy" id="158190"/>
    <lineage>
        <taxon>Bacteria</taxon>
        <taxon>Pseudomonadati</taxon>
        <taxon>Spirochaetota</taxon>
        <taxon>Spirochaetia</taxon>
        <taxon>Spirochaetales</taxon>
        <taxon>Sphaerochaetaceae</taxon>
        <taxon>Sphaerochaeta</taxon>
    </lineage>
</organism>
<evidence type="ECO:0000256" key="1">
    <source>
        <dbReference type="SAM" id="MobiDB-lite"/>
    </source>
</evidence>
<feature type="compositionally biased region" description="Basic and acidic residues" evidence="1">
    <location>
        <begin position="111"/>
        <end position="128"/>
    </location>
</feature>
<gene>
    <name evidence="2" type="ordered locus">SpiGrapes_3109</name>
</gene>
<evidence type="ECO:0000313" key="2">
    <source>
        <dbReference type="EMBL" id="AEV30856.1"/>
    </source>
</evidence>
<dbReference type="RefSeq" id="WP_014271695.1">
    <property type="nucleotide sequence ID" value="NC_016633.1"/>
</dbReference>
<sequence length="139" mass="16192">MEKVEGSCTVYFDDPFWVGVFERTYRGTYQVARVVFGSEPSSQEFLDFLTFHYDRVIFSIPVKTGISSNHKKIGAKRSMRNAKKEASTAIGTASQIALQRQRELMAKERKQIRKQNRETRGERLYLLHKEKKKQAKKGR</sequence>
<dbReference type="PIRSF" id="PIRSF021328">
    <property type="entry name" value="UCP021328"/>
    <property type="match status" value="1"/>
</dbReference>
<dbReference type="Pfam" id="PF11208">
    <property type="entry name" value="DUF2992"/>
    <property type="match status" value="1"/>
</dbReference>
<name>G8QYZ7_SPHPG</name>
<feature type="compositionally biased region" description="Basic residues" evidence="1">
    <location>
        <begin position="129"/>
        <end position="139"/>
    </location>
</feature>
<accession>G8QYZ7</accession>
<dbReference type="AlphaFoldDB" id="G8QYZ7"/>
<reference evidence="2 3" key="1">
    <citation type="submission" date="2011-11" db="EMBL/GenBank/DDBJ databases">
        <title>Complete sequence of Spirochaeta sp. grapes.</title>
        <authorList>
            <consortium name="US DOE Joint Genome Institute"/>
            <person name="Lucas S."/>
            <person name="Han J."/>
            <person name="Lapidus A."/>
            <person name="Cheng J.-F."/>
            <person name="Goodwin L."/>
            <person name="Pitluck S."/>
            <person name="Peters L."/>
            <person name="Ovchinnikova G."/>
            <person name="Munk A.C."/>
            <person name="Detter J.C."/>
            <person name="Han C."/>
            <person name="Tapia R."/>
            <person name="Land M."/>
            <person name="Hauser L."/>
            <person name="Kyrpides N."/>
            <person name="Ivanova N."/>
            <person name="Pagani I."/>
            <person name="Ritalahtilisa K."/>
            <person name="Loeffler F."/>
            <person name="Woyke T."/>
        </authorList>
    </citation>
    <scope>NUCLEOTIDE SEQUENCE [LARGE SCALE GENOMIC DNA]</scope>
    <source>
        <strain evidence="3">ATCC BAA-1885 / DSM 22778 / Grapes</strain>
    </source>
</reference>
<keyword evidence="3" id="KW-1185">Reference proteome</keyword>
<dbReference type="EMBL" id="CP003155">
    <property type="protein sequence ID" value="AEV30856.1"/>
    <property type="molecule type" value="Genomic_DNA"/>
</dbReference>
<dbReference type="KEGG" id="sgp:SpiGrapes_3109"/>
<evidence type="ECO:0000313" key="3">
    <source>
        <dbReference type="Proteomes" id="UP000005632"/>
    </source>
</evidence>
<protein>
    <recommendedName>
        <fullName evidence="4">DUF2992 family protein</fullName>
    </recommendedName>
</protein>
<dbReference type="HOGENOM" id="CLU_123192_1_0_12"/>
<dbReference type="STRING" id="158190.SpiGrapes_3109"/>
<feature type="region of interest" description="Disordered" evidence="1">
    <location>
        <begin position="111"/>
        <end position="139"/>
    </location>
</feature>
<evidence type="ECO:0008006" key="4">
    <source>
        <dbReference type="Google" id="ProtNLM"/>
    </source>
</evidence>